<dbReference type="Gene3D" id="3.40.50.10610">
    <property type="entry name" value="ABC-type transport auxiliary lipoprotein component"/>
    <property type="match status" value="1"/>
</dbReference>
<keyword evidence="1" id="KW-0802">TPR repeat</keyword>
<gene>
    <name evidence="2" type="ORF">CRI93_05725</name>
</gene>
<organism evidence="2 3">
    <name type="scientific">Longimonas halophila</name>
    <dbReference type="NCBI Taxonomy" id="1469170"/>
    <lineage>
        <taxon>Bacteria</taxon>
        <taxon>Pseudomonadati</taxon>
        <taxon>Rhodothermota</taxon>
        <taxon>Rhodothermia</taxon>
        <taxon>Rhodothermales</taxon>
        <taxon>Salisaetaceae</taxon>
        <taxon>Longimonas</taxon>
    </lineage>
</organism>
<accession>A0A2H3NQJ6</accession>
<dbReference type="InterPro" id="IPR005534">
    <property type="entry name" value="Curli_assmbl/transp-comp_CsgG"/>
</dbReference>
<comment type="caution">
    <text evidence="2">The sequence shown here is derived from an EMBL/GenBank/DDBJ whole genome shotgun (WGS) entry which is preliminary data.</text>
</comment>
<dbReference type="SUPFAM" id="SSF48452">
    <property type="entry name" value="TPR-like"/>
    <property type="match status" value="1"/>
</dbReference>
<dbReference type="GO" id="GO:0030288">
    <property type="term" value="C:outer membrane-bounded periplasmic space"/>
    <property type="evidence" value="ECO:0007669"/>
    <property type="project" value="InterPro"/>
</dbReference>
<proteinExistence type="predicted"/>
<dbReference type="EMBL" id="PDEP01000004">
    <property type="protein sequence ID" value="PEN07943.1"/>
    <property type="molecule type" value="Genomic_DNA"/>
</dbReference>
<dbReference type="OrthoDB" id="1490986at2"/>
<protein>
    <recommendedName>
        <fullName evidence="4">Curli production assembly/transport component CsgG</fullName>
    </recommendedName>
</protein>
<dbReference type="InterPro" id="IPR011990">
    <property type="entry name" value="TPR-like_helical_dom_sf"/>
</dbReference>
<evidence type="ECO:0008006" key="4">
    <source>
        <dbReference type="Google" id="ProtNLM"/>
    </source>
</evidence>
<sequence length="368" mass="40824">MQHASNACLQVQGAGQRRTLASPWTGTALALVMLVVAAIPATAQDATLAEAKDEYIFAEYDRAIELFSEIAHSAEYDADTRIEAFRYLGRSYIAKDEEQAAREAMTELIDLEPPIVELDADAEPPPLIELYYEARQEAQGSYQVEQRDPGLQTLAVMDFTNNSVDQRERFDGLSKGLPSMMINYINNGVDLKVIERERIQWLLDELELQRQDDVVDQSTAVRTGELLGANAVVFGSYIVLNDQMRISARVVNVETGEVLLGEEVTGEAENFFALIEELSQDITRAVNVEAEETQLGSEETNSLDAMMAYSDGLEYMEQGDYRAAFGKFMEAVDHDASFVRAEQKAESLRPMLAMSGDLEGNASSRSTN</sequence>
<dbReference type="Proteomes" id="UP000221024">
    <property type="component" value="Unassembled WGS sequence"/>
</dbReference>
<dbReference type="AlphaFoldDB" id="A0A2H3NQJ6"/>
<name>A0A2H3NQJ6_9BACT</name>
<evidence type="ECO:0000313" key="2">
    <source>
        <dbReference type="EMBL" id="PEN07943.1"/>
    </source>
</evidence>
<dbReference type="InterPro" id="IPR019734">
    <property type="entry name" value="TPR_rpt"/>
</dbReference>
<reference evidence="2 3" key="1">
    <citation type="submission" date="2017-10" db="EMBL/GenBank/DDBJ databases">
        <title>Draft genome of Longimonas halophila.</title>
        <authorList>
            <person name="Goh K.M."/>
            <person name="Shamsir M.S."/>
            <person name="Lim S.W."/>
        </authorList>
    </citation>
    <scope>NUCLEOTIDE SEQUENCE [LARGE SCALE GENOMIC DNA]</scope>
    <source>
        <strain evidence="2 3">KCTC 42399</strain>
    </source>
</reference>
<feature type="repeat" description="TPR" evidence="1">
    <location>
        <begin position="82"/>
        <end position="115"/>
    </location>
</feature>
<dbReference type="Pfam" id="PF03783">
    <property type="entry name" value="CsgG"/>
    <property type="match status" value="1"/>
</dbReference>
<evidence type="ECO:0000313" key="3">
    <source>
        <dbReference type="Proteomes" id="UP000221024"/>
    </source>
</evidence>
<evidence type="ECO:0000256" key="1">
    <source>
        <dbReference type="PROSITE-ProRule" id="PRU00339"/>
    </source>
</evidence>
<dbReference type="PROSITE" id="PS50005">
    <property type="entry name" value="TPR"/>
    <property type="match status" value="1"/>
</dbReference>
<keyword evidence="3" id="KW-1185">Reference proteome</keyword>